<evidence type="ECO:0000313" key="9">
    <source>
        <dbReference type="Proteomes" id="UP000250080"/>
    </source>
</evidence>
<organism evidence="8 9">
    <name type="scientific">Propionibacterium freudenreichii</name>
    <dbReference type="NCBI Taxonomy" id="1744"/>
    <lineage>
        <taxon>Bacteria</taxon>
        <taxon>Bacillati</taxon>
        <taxon>Actinomycetota</taxon>
        <taxon>Actinomycetes</taxon>
        <taxon>Propionibacteriales</taxon>
        <taxon>Propionibacteriaceae</taxon>
        <taxon>Propionibacterium</taxon>
    </lineage>
</organism>
<accession>A0A0A8S856</accession>
<dbReference type="Pfam" id="PF00072">
    <property type="entry name" value="Response_reg"/>
    <property type="match status" value="1"/>
</dbReference>
<dbReference type="GO" id="GO:0006355">
    <property type="term" value="P:regulation of DNA-templated transcription"/>
    <property type="evidence" value="ECO:0007669"/>
    <property type="project" value="InterPro"/>
</dbReference>
<evidence type="ECO:0000256" key="4">
    <source>
        <dbReference type="ARBA" id="ARBA00023125"/>
    </source>
</evidence>
<dbReference type="GO" id="GO:0005829">
    <property type="term" value="C:cytosol"/>
    <property type="evidence" value="ECO:0007669"/>
    <property type="project" value="TreeGrafter"/>
</dbReference>
<dbReference type="CDD" id="cd00383">
    <property type="entry name" value="trans_reg_C"/>
    <property type="match status" value="1"/>
</dbReference>
<dbReference type="InterPro" id="IPR001867">
    <property type="entry name" value="OmpR/PhoB-type_DNA-bd"/>
</dbReference>
<proteinExistence type="predicted"/>
<dbReference type="PANTHER" id="PTHR48111">
    <property type="entry name" value="REGULATOR OF RPOS"/>
    <property type="match status" value="1"/>
</dbReference>
<evidence type="ECO:0000256" key="6">
    <source>
        <dbReference type="PROSITE-ProRule" id="PRU00169"/>
    </source>
</evidence>
<dbReference type="PROSITE" id="PS50110">
    <property type="entry name" value="RESPONSE_REGULATORY"/>
    <property type="match status" value="1"/>
</dbReference>
<feature type="modified residue" description="4-aspartylphosphate" evidence="6">
    <location>
        <position position="62"/>
    </location>
</feature>
<dbReference type="InterPro" id="IPR011006">
    <property type="entry name" value="CheY-like_superfamily"/>
</dbReference>
<evidence type="ECO:0000256" key="3">
    <source>
        <dbReference type="ARBA" id="ARBA00023015"/>
    </source>
</evidence>
<dbReference type="InterPro" id="IPR036388">
    <property type="entry name" value="WH-like_DNA-bd_sf"/>
</dbReference>
<protein>
    <submittedName>
        <fullName evidence="8">OmpR family two-component response regulator</fullName>
    </submittedName>
</protein>
<keyword evidence="1 6" id="KW-0597">Phosphoprotein</keyword>
<dbReference type="Gene3D" id="6.10.250.690">
    <property type="match status" value="1"/>
</dbReference>
<evidence type="ECO:0000256" key="7">
    <source>
        <dbReference type="PROSITE-ProRule" id="PRU01091"/>
    </source>
</evidence>
<dbReference type="PROSITE" id="PS51755">
    <property type="entry name" value="OMPR_PHOB"/>
    <property type="match status" value="1"/>
</dbReference>
<dbReference type="InterPro" id="IPR039420">
    <property type="entry name" value="WalR-like"/>
</dbReference>
<gene>
    <name evidence="8" type="ORF">PFR_JS23_2162</name>
</gene>
<dbReference type="AlphaFoldDB" id="A0A0A8S856"/>
<dbReference type="GO" id="GO:0000976">
    <property type="term" value="F:transcription cis-regulatory region binding"/>
    <property type="evidence" value="ECO:0007669"/>
    <property type="project" value="TreeGrafter"/>
</dbReference>
<keyword evidence="4 7" id="KW-0238">DNA-binding</keyword>
<keyword evidence="2" id="KW-0902">Two-component regulatory system</keyword>
<dbReference type="SMART" id="SM00448">
    <property type="entry name" value="REC"/>
    <property type="match status" value="1"/>
</dbReference>
<dbReference type="GO" id="GO:0000156">
    <property type="term" value="F:phosphorelay response regulator activity"/>
    <property type="evidence" value="ECO:0007669"/>
    <property type="project" value="TreeGrafter"/>
</dbReference>
<dbReference type="GO" id="GO:0032993">
    <property type="term" value="C:protein-DNA complex"/>
    <property type="evidence" value="ECO:0007669"/>
    <property type="project" value="TreeGrafter"/>
</dbReference>
<dbReference type="RefSeq" id="WP_013160068.1">
    <property type="nucleotide sequence ID" value="NZ_CCYN01000022.1"/>
</dbReference>
<feature type="DNA-binding region" description="OmpR/PhoB-type" evidence="7">
    <location>
        <begin position="138"/>
        <end position="237"/>
    </location>
</feature>
<evidence type="ECO:0000256" key="5">
    <source>
        <dbReference type="ARBA" id="ARBA00023163"/>
    </source>
</evidence>
<dbReference type="Proteomes" id="UP000250080">
    <property type="component" value="Chromosome I"/>
</dbReference>
<dbReference type="Gene3D" id="3.40.50.2300">
    <property type="match status" value="1"/>
</dbReference>
<name>A0A0A8S856_9ACTN</name>
<dbReference type="EMBL" id="LT618793">
    <property type="protein sequence ID" value="SCQ82251.1"/>
    <property type="molecule type" value="Genomic_DNA"/>
</dbReference>
<dbReference type="FunFam" id="1.10.10.10:FF:000018">
    <property type="entry name" value="DNA-binding response regulator ResD"/>
    <property type="match status" value="1"/>
</dbReference>
<dbReference type="Pfam" id="PF00486">
    <property type="entry name" value="Trans_reg_C"/>
    <property type="match status" value="1"/>
</dbReference>
<dbReference type="OMA" id="QYIKTLW"/>
<dbReference type="SUPFAM" id="SSF52172">
    <property type="entry name" value="CheY-like"/>
    <property type="match status" value="1"/>
</dbReference>
<evidence type="ECO:0000256" key="2">
    <source>
        <dbReference type="ARBA" id="ARBA00023012"/>
    </source>
</evidence>
<evidence type="ECO:0000313" key="8">
    <source>
        <dbReference type="EMBL" id="SCQ82251.1"/>
    </source>
</evidence>
<dbReference type="SMART" id="SM00862">
    <property type="entry name" value="Trans_reg_C"/>
    <property type="match status" value="1"/>
</dbReference>
<evidence type="ECO:0000256" key="1">
    <source>
        <dbReference type="ARBA" id="ARBA00022553"/>
    </source>
</evidence>
<keyword evidence="5" id="KW-0804">Transcription</keyword>
<keyword evidence="3" id="KW-0805">Transcription regulation</keyword>
<dbReference type="InterPro" id="IPR001789">
    <property type="entry name" value="Sig_transdc_resp-reg_receiver"/>
</dbReference>
<dbReference type="PANTHER" id="PTHR48111:SF4">
    <property type="entry name" value="DNA-BINDING DUAL TRANSCRIPTIONAL REGULATOR OMPR"/>
    <property type="match status" value="1"/>
</dbReference>
<dbReference type="GeneID" id="61223062"/>
<dbReference type="Gene3D" id="1.10.10.10">
    <property type="entry name" value="Winged helix-like DNA-binding domain superfamily/Winged helix DNA-binding domain"/>
    <property type="match status" value="1"/>
</dbReference>
<sequence>MSAVQDAPGDAPCILIVEDEHSLATVMAGYFTRNGYRAEVVGDGLEAVAAARRLDPSVVILDLGLPSLDGVEVARRIRTFSDCYILMLTARADEVDELIGLSVGADDYLTKPFSPRLLIARVQAMQRRPRSAITPPDEQPLRIGELTIDPAAREVQLGTREIALTRTEFDLLAHLARNPRRAISRDELIEAVWGVGWSGDDQLVDTHIGHLRKKLGDSAANARFIETVRGVGYRMGQGR</sequence>
<reference evidence="8 9" key="1">
    <citation type="submission" date="2016-09" db="EMBL/GenBank/DDBJ databases">
        <authorList>
            <person name="Laine KS P."/>
        </authorList>
    </citation>
    <scope>NUCLEOTIDE SEQUENCE [LARGE SCALE GENOMIC DNA]</scope>
    <source>
        <strain evidence="8">PFRJS-23</strain>
    </source>
</reference>